<organism evidence="1 2">
    <name type="scientific">Pusillimonas noertemannii</name>
    <dbReference type="NCBI Taxonomy" id="305977"/>
    <lineage>
        <taxon>Bacteria</taxon>
        <taxon>Pseudomonadati</taxon>
        <taxon>Pseudomonadota</taxon>
        <taxon>Betaproteobacteria</taxon>
        <taxon>Burkholderiales</taxon>
        <taxon>Alcaligenaceae</taxon>
        <taxon>Pusillimonas</taxon>
    </lineage>
</organism>
<comment type="caution">
    <text evidence="1">The sequence shown here is derived from an EMBL/GenBank/DDBJ whole genome shotgun (WGS) entry which is preliminary data.</text>
</comment>
<proteinExistence type="predicted"/>
<protein>
    <submittedName>
        <fullName evidence="1">Uncharacterized protein</fullName>
    </submittedName>
</protein>
<dbReference type="OrthoDB" id="8689520at2"/>
<evidence type="ECO:0000313" key="1">
    <source>
        <dbReference type="EMBL" id="PVY62176.1"/>
    </source>
</evidence>
<dbReference type="EMBL" id="QEKO01000002">
    <property type="protein sequence ID" value="PVY62176.1"/>
    <property type="molecule type" value="Genomic_DNA"/>
</dbReference>
<name>A0A2U1CMD2_9BURK</name>
<accession>A0A2U1CMD2</accession>
<dbReference type="Proteomes" id="UP000246145">
    <property type="component" value="Unassembled WGS sequence"/>
</dbReference>
<reference evidence="1 2" key="1">
    <citation type="submission" date="2018-04" db="EMBL/GenBank/DDBJ databases">
        <title>Genomic Encyclopedia of Type Strains, Phase IV (KMG-IV): sequencing the most valuable type-strain genomes for metagenomic binning, comparative biology and taxonomic classification.</title>
        <authorList>
            <person name="Goeker M."/>
        </authorList>
    </citation>
    <scope>NUCLEOTIDE SEQUENCE [LARGE SCALE GENOMIC DNA]</scope>
    <source>
        <strain evidence="1 2">DSM 10065</strain>
    </source>
</reference>
<dbReference type="RefSeq" id="WP_116518169.1">
    <property type="nucleotide sequence ID" value="NZ_JACCEX010000002.1"/>
</dbReference>
<sequence length="74" mass="7985">MELAASLTLYANTPITEAMTMTPSMAKAFFDGKPFSDWKRAREADAKLQAAIVNRLNDVIRGLGTVAKAAGGRR</sequence>
<dbReference type="AlphaFoldDB" id="A0A2U1CMD2"/>
<evidence type="ECO:0000313" key="2">
    <source>
        <dbReference type="Proteomes" id="UP000246145"/>
    </source>
</evidence>
<gene>
    <name evidence="1" type="ORF">C7440_1669</name>
</gene>
<keyword evidence="2" id="KW-1185">Reference proteome</keyword>